<feature type="domain" description="ATP-dependent DNA ligase family profile" evidence="19">
    <location>
        <begin position="426"/>
        <end position="551"/>
    </location>
</feature>
<keyword evidence="5" id="KW-0479">Metal-binding</keyword>
<keyword evidence="4 16" id="KW-0436">Ligase</keyword>
<keyword evidence="8 16" id="KW-0227">DNA damage</keyword>
<keyword evidence="13" id="KW-0539">Nucleus</keyword>
<comment type="cofactor">
    <cofactor evidence="1">
        <name>Mg(2+)</name>
        <dbReference type="ChEBI" id="CHEBI:18420"/>
    </cofactor>
</comment>
<evidence type="ECO:0000256" key="8">
    <source>
        <dbReference type="ARBA" id="ARBA00022763"/>
    </source>
</evidence>
<dbReference type="InterPro" id="IPR012309">
    <property type="entry name" value="DNA_ligase_ATP-dep_C"/>
</dbReference>
<dbReference type="InterPro" id="IPR044125">
    <property type="entry name" value="Adenylation_DNA_ligase_IV"/>
</dbReference>
<evidence type="ECO:0000256" key="3">
    <source>
        <dbReference type="ARBA" id="ARBA00007572"/>
    </source>
</evidence>
<dbReference type="GO" id="GO:0006303">
    <property type="term" value="P:double-strand break repair via nonhomologous end joining"/>
    <property type="evidence" value="ECO:0007669"/>
    <property type="project" value="TreeGrafter"/>
</dbReference>
<keyword evidence="10" id="KW-0460">Magnesium</keyword>
<dbReference type="EMBL" id="AMGV01000007">
    <property type="protein sequence ID" value="KEF55751.1"/>
    <property type="molecule type" value="Genomic_DNA"/>
</dbReference>
<feature type="region of interest" description="Disordered" evidence="18">
    <location>
        <begin position="553"/>
        <end position="582"/>
    </location>
</feature>
<keyword evidence="7 16" id="KW-0547">Nucleotide-binding</keyword>
<feature type="domain" description="BRCT" evidence="20">
    <location>
        <begin position="752"/>
        <end position="838"/>
    </location>
</feature>
<dbReference type="SUPFAM" id="SSF56091">
    <property type="entry name" value="DNA ligase/mRNA capping enzyme, catalytic domain"/>
    <property type="match status" value="1"/>
</dbReference>
<evidence type="ECO:0000256" key="13">
    <source>
        <dbReference type="ARBA" id="ARBA00023242"/>
    </source>
</evidence>
<comment type="catalytic activity">
    <reaction evidence="14 16">
        <text>ATP + (deoxyribonucleotide)n-3'-hydroxyl + 5'-phospho-(deoxyribonucleotide)m = (deoxyribonucleotide)n+m + AMP + diphosphate.</text>
        <dbReference type="EC" id="6.5.1.1"/>
    </reaction>
</comment>
<evidence type="ECO:0000256" key="9">
    <source>
        <dbReference type="ARBA" id="ARBA00022840"/>
    </source>
</evidence>
<dbReference type="GeneID" id="25283414"/>
<dbReference type="Gene3D" id="3.30.470.30">
    <property type="entry name" value="DNA ligase/mRNA capping enzyme"/>
    <property type="match status" value="1"/>
</dbReference>
<organism evidence="21 22">
    <name type="scientific">Exophiala aquamarina CBS 119918</name>
    <dbReference type="NCBI Taxonomy" id="1182545"/>
    <lineage>
        <taxon>Eukaryota</taxon>
        <taxon>Fungi</taxon>
        <taxon>Dikarya</taxon>
        <taxon>Ascomycota</taxon>
        <taxon>Pezizomycotina</taxon>
        <taxon>Eurotiomycetes</taxon>
        <taxon>Chaetothyriomycetidae</taxon>
        <taxon>Chaetothyriales</taxon>
        <taxon>Herpotrichiellaceae</taxon>
        <taxon>Exophiala</taxon>
    </lineage>
</organism>
<evidence type="ECO:0000259" key="19">
    <source>
        <dbReference type="PROSITE" id="PS50160"/>
    </source>
</evidence>
<evidence type="ECO:0000256" key="4">
    <source>
        <dbReference type="ARBA" id="ARBA00022598"/>
    </source>
</evidence>
<dbReference type="GO" id="GO:0005524">
    <property type="term" value="F:ATP binding"/>
    <property type="evidence" value="ECO:0007669"/>
    <property type="project" value="UniProtKB-KW"/>
</dbReference>
<dbReference type="SUPFAM" id="SSF50249">
    <property type="entry name" value="Nucleic acid-binding proteins"/>
    <property type="match status" value="1"/>
</dbReference>
<keyword evidence="12 16" id="KW-0234">DNA repair</keyword>
<proteinExistence type="inferred from homology"/>
<dbReference type="InterPro" id="IPR012308">
    <property type="entry name" value="DNA_ligase_ATP-dep_N"/>
</dbReference>
<feature type="domain" description="BRCT" evidence="20">
    <location>
        <begin position="919"/>
        <end position="1031"/>
    </location>
</feature>
<dbReference type="SUPFAM" id="SSF52113">
    <property type="entry name" value="BRCT domain"/>
    <property type="match status" value="2"/>
</dbReference>
<evidence type="ECO:0000256" key="10">
    <source>
        <dbReference type="ARBA" id="ARBA00022842"/>
    </source>
</evidence>
<protein>
    <recommendedName>
        <fullName evidence="16">DNA ligase</fullName>
        <ecNumber evidence="16">6.5.1.1</ecNumber>
    </recommendedName>
</protein>
<dbReference type="GO" id="GO:0006297">
    <property type="term" value="P:nucleotide-excision repair, DNA gap filling"/>
    <property type="evidence" value="ECO:0007669"/>
    <property type="project" value="TreeGrafter"/>
</dbReference>
<dbReference type="InterPro" id="IPR036420">
    <property type="entry name" value="BRCT_dom_sf"/>
</dbReference>
<dbReference type="Pfam" id="PF01068">
    <property type="entry name" value="DNA_ligase_A_M"/>
    <property type="match status" value="1"/>
</dbReference>
<dbReference type="InterPro" id="IPR001357">
    <property type="entry name" value="BRCT_dom"/>
</dbReference>
<dbReference type="InterPro" id="IPR029710">
    <property type="entry name" value="LIG4"/>
</dbReference>
<dbReference type="GO" id="GO:0006310">
    <property type="term" value="P:DNA recombination"/>
    <property type="evidence" value="ECO:0007669"/>
    <property type="project" value="UniProtKB-KW"/>
</dbReference>
<dbReference type="GO" id="GO:0046872">
    <property type="term" value="F:metal ion binding"/>
    <property type="evidence" value="ECO:0007669"/>
    <property type="project" value="UniProtKB-KW"/>
</dbReference>
<dbReference type="PANTHER" id="PTHR45997:SF1">
    <property type="entry name" value="DNA LIGASE 4"/>
    <property type="match status" value="1"/>
</dbReference>
<dbReference type="PROSITE" id="PS00697">
    <property type="entry name" value="DNA_LIGASE_A1"/>
    <property type="match status" value="1"/>
</dbReference>
<comment type="similarity">
    <text evidence="3 17">Belongs to the ATP-dependent DNA ligase family.</text>
</comment>
<evidence type="ECO:0000256" key="14">
    <source>
        <dbReference type="ARBA" id="ARBA00034003"/>
    </source>
</evidence>
<keyword evidence="6" id="KW-0677">Repeat</keyword>
<dbReference type="RefSeq" id="XP_013258341.1">
    <property type="nucleotide sequence ID" value="XM_013402887.1"/>
</dbReference>
<dbReference type="PROSITE" id="PS50160">
    <property type="entry name" value="DNA_LIGASE_A3"/>
    <property type="match status" value="1"/>
</dbReference>
<evidence type="ECO:0000256" key="17">
    <source>
        <dbReference type="RuleBase" id="RU004196"/>
    </source>
</evidence>
<comment type="function">
    <text evidence="15">DNA ligase involved in DNA non-homologous end joining (NHEJ); required for double-strand break (DSB) repair.</text>
</comment>
<keyword evidence="22" id="KW-1185">Reference proteome</keyword>
<dbReference type="NCBIfam" id="TIGR00574">
    <property type="entry name" value="dnl1"/>
    <property type="match status" value="1"/>
</dbReference>
<feature type="compositionally biased region" description="Basic and acidic residues" evidence="18">
    <location>
        <begin position="10"/>
        <end position="34"/>
    </location>
</feature>
<dbReference type="OrthoDB" id="151490at2759"/>
<dbReference type="PANTHER" id="PTHR45997">
    <property type="entry name" value="DNA LIGASE 4"/>
    <property type="match status" value="1"/>
</dbReference>
<dbReference type="VEuPathDB" id="FungiDB:A1O9_08502"/>
<evidence type="ECO:0000256" key="12">
    <source>
        <dbReference type="ARBA" id="ARBA00023204"/>
    </source>
</evidence>
<dbReference type="InterPro" id="IPR016059">
    <property type="entry name" value="DNA_ligase_ATP-dep_CS"/>
</dbReference>
<name>A0A072P7E7_9EURO</name>
<comment type="subcellular location">
    <subcellularLocation>
        <location evidence="2">Nucleus</location>
    </subcellularLocation>
</comment>
<keyword evidence="9 16" id="KW-0067">ATP-binding</keyword>
<keyword evidence="11 16" id="KW-0233">DNA recombination</keyword>
<dbReference type="Gene3D" id="3.40.50.10190">
    <property type="entry name" value="BRCT domain"/>
    <property type="match status" value="2"/>
</dbReference>
<evidence type="ECO:0000256" key="5">
    <source>
        <dbReference type="ARBA" id="ARBA00022723"/>
    </source>
</evidence>
<dbReference type="InterPro" id="IPR012310">
    <property type="entry name" value="DNA_ligase_ATP-dep_cent"/>
</dbReference>
<feature type="compositionally biased region" description="Low complexity" evidence="18">
    <location>
        <begin position="557"/>
        <end position="582"/>
    </location>
</feature>
<accession>A0A072P7E7</accession>
<dbReference type="Pfam" id="PF04675">
    <property type="entry name" value="DNA_ligase_A_N"/>
    <property type="match status" value="1"/>
</dbReference>
<dbReference type="GO" id="GO:0003910">
    <property type="term" value="F:DNA ligase (ATP) activity"/>
    <property type="evidence" value="ECO:0007669"/>
    <property type="project" value="UniProtKB-EC"/>
</dbReference>
<dbReference type="Gene3D" id="2.40.50.140">
    <property type="entry name" value="Nucleic acid-binding proteins"/>
    <property type="match status" value="1"/>
</dbReference>
<dbReference type="EC" id="6.5.1.1" evidence="16"/>
<dbReference type="InterPro" id="IPR036599">
    <property type="entry name" value="DNA_ligase_N_sf"/>
</dbReference>
<dbReference type="HOGENOM" id="CLU_004844_1_1_1"/>
<dbReference type="GO" id="GO:0071897">
    <property type="term" value="P:DNA biosynthetic process"/>
    <property type="evidence" value="ECO:0007669"/>
    <property type="project" value="InterPro"/>
</dbReference>
<dbReference type="PROSITE" id="PS50172">
    <property type="entry name" value="BRCT"/>
    <property type="match status" value="2"/>
</dbReference>
<evidence type="ECO:0000313" key="22">
    <source>
        <dbReference type="Proteomes" id="UP000027920"/>
    </source>
</evidence>
<dbReference type="Pfam" id="PF16589">
    <property type="entry name" value="BRCT_2"/>
    <property type="match status" value="1"/>
</dbReference>
<dbReference type="Gene3D" id="1.10.3260.10">
    <property type="entry name" value="DNA ligase, ATP-dependent, N-terminal domain"/>
    <property type="match status" value="1"/>
</dbReference>
<dbReference type="Pfam" id="PF00533">
    <property type="entry name" value="BRCT"/>
    <property type="match status" value="1"/>
</dbReference>
<dbReference type="GO" id="GO:0003677">
    <property type="term" value="F:DNA binding"/>
    <property type="evidence" value="ECO:0007669"/>
    <property type="project" value="InterPro"/>
</dbReference>
<evidence type="ECO:0000256" key="1">
    <source>
        <dbReference type="ARBA" id="ARBA00001946"/>
    </source>
</evidence>
<evidence type="ECO:0000256" key="11">
    <source>
        <dbReference type="ARBA" id="ARBA00023172"/>
    </source>
</evidence>
<comment type="caution">
    <text evidence="21">The sequence shown here is derived from an EMBL/GenBank/DDBJ whole genome shotgun (WGS) entry which is preliminary data.</text>
</comment>
<dbReference type="SMART" id="SM00292">
    <property type="entry name" value="BRCT"/>
    <property type="match status" value="2"/>
</dbReference>
<evidence type="ECO:0000259" key="20">
    <source>
        <dbReference type="PROSITE" id="PS50172"/>
    </source>
</evidence>
<dbReference type="GO" id="GO:0032807">
    <property type="term" value="C:DNA ligase IV complex"/>
    <property type="evidence" value="ECO:0007669"/>
    <property type="project" value="TreeGrafter"/>
</dbReference>
<evidence type="ECO:0000256" key="6">
    <source>
        <dbReference type="ARBA" id="ARBA00022737"/>
    </source>
</evidence>
<evidence type="ECO:0000256" key="2">
    <source>
        <dbReference type="ARBA" id="ARBA00004123"/>
    </source>
</evidence>
<dbReference type="FunFam" id="3.30.470.30:FF:000013">
    <property type="entry name" value="DNA ligase"/>
    <property type="match status" value="1"/>
</dbReference>
<dbReference type="InterPro" id="IPR012340">
    <property type="entry name" value="NA-bd_OB-fold"/>
</dbReference>
<dbReference type="CDD" id="cd07968">
    <property type="entry name" value="OBF_DNA_ligase_IV"/>
    <property type="match status" value="1"/>
</dbReference>
<dbReference type="AlphaFoldDB" id="A0A072P7E7"/>
<reference evidence="21 22" key="1">
    <citation type="submission" date="2013-03" db="EMBL/GenBank/DDBJ databases">
        <title>The Genome Sequence of Exophiala aquamarina CBS 119918.</title>
        <authorList>
            <consortium name="The Broad Institute Genomics Platform"/>
            <person name="Cuomo C."/>
            <person name="de Hoog S."/>
            <person name="Gorbushina A."/>
            <person name="Walker B."/>
            <person name="Young S.K."/>
            <person name="Zeng Q."/>
            <person name="Gargeya S."/>
            <person name="Fitzgerald M."/>
            <person name="Haas B."/>
            <person name="Abouelleil A."/>
            <person name="Allen A.W."/>
            <person name="Alvarado L."/>
            <person name="Arachchi H.M."/>
            <person name="Berlin A.M."/>
            <person name="Chapman S.B."/>
            <person name="Gainer-Dewar J."/>
            <person name="Goldberg J."/>
            <person name="Griggs A."/>
            <person name="Gujja S."/>
            <person name="Hansen M."/>
            <person name="Howarth C."/>
            <person name="Imamovic A."/>
            <person name="Ireland A."/>
            <person name="Larimer J."/>
            <person name="McCowan C."/>
            <person name="Murphy C."/>
            <person name="Pearson M."/>
            <person name="Poon T.W."/>
            <person name="Priest M."/>
            <person name="Roberts A."/>
            <person name="Saif S."/>
            <person name="Shea T."/>
            <person name="Sisk P."/>
            <person name="Sykes S."/>
            <person name="Wortman J."/>
            <person name="Nusbaum C."/>
            <person name="Birren B."/>
        </authorList>
    </citation>
    <scope>NUCLEOTIDE SEQUENCE [LARGE SCALE GENOMIC DNA]</scope>
    <source>
        <strain evidence="21 22">CBS 119918</strain>
    </source>
</reference>
<evidence type="ECO:0000256" key="16">
    <source>
        <dbReference type="RuleBase" id="RU000617"/>
    </source>
</evidence>
<feature type="region of interest" description="Disordered" evidence="18">
    <location>
        <begin position="60"/>
        <end position="81"/>
    </location>
</feature>
<evidence type="ECO:0000256" key="7">
    <source>
        <dbReference type="ARBA" id="ARBA00022741"/>
    </source>
</evidence>
<dbReference type="FunFam" id="1.10.3260.10:FF:000008">
    <property type="entry name" value="DNA ligase 4"/>
    <property type="match status" value="1"/>
</dbReference>
<dbReference type="InterPro" id="IPR000977">
    <property type="entry name" value="DNA_ligase_ATP-dep"/>
</dbReference>
<dbReference type="CDD" id="cd00027">
    <property type="entry name" value="BRCT"/>
    <property type="match status" value="1"/>
</dbReference>
<dbReference type="Proteomes" id="UP000027920">
    <property type="component" value="Unassembled WGS sequence"/>
</dbReference>
<evidence type="ECO:0000313" key="21">
    <source>
        <dbReference type="EMBL" id="KEF55751.1"/>
    </source>
</evidence>
<evidence type="ECO:0000256" key="15">
    <source>
        <dbReference type="ARBA" id="ARBA00043870"/>
    </source>
</evidence>
<dbReference type="SUPFAM" id="SSF117018">
    <property type="entry name" value="ATP-dependent DNA ligase DNA-binding domain"/>
    <property type="match status" value="1"/>
</dbReference>
<dbReference type="STRING" id="1182545.A0A072P7E7"/>
<dbReference type="CDD" id="cd07903">
    <property type="entry name" value="Adenylation_DNA_ligase_IV"/>
    <property type="match status" value="1"/>
</dbReference>
<feature type="region of interest" description="Disordered" evidence="18">
    <location>
        <begin position="1"/>
        <end position="41"/>
    </location>
</feature>
<sequence>MSDDDEMDVDHEFGHSEHEKSRAEVERELDEKYPNRPHNKGKTLPFHTLFKDLFDPLIASSNTKKGGPNQRKLGPDVRSKMAPSEKRRAIIERYISRWRREVGHDFYPAFRLIIPEKDRDRGMYGLKEKILGKLWVKLLQIDKNSDDGIQLLHWKVPANGKAAGDFPARCYEVISKRPLLTEVGNMTIEEVNDNLDKLSQVSKESEQLSILAEFYKRMSADELVWLIRIILRQMKVGATEKTFFHIWHHDAETLFSISSSLRRVCWELYDPNIRLESDETDITAMQCFQPQLAQSNTNTPLPRMVEKLRRADAEQEFWIEEKLDGERIQLHMVSDDSVPGGKRFNFWSRKAKDYTYLYGKHLSDKQGSFTQFLQGAFADDVESMILDGEMITWDMKQDSFVPFGALKTAALAETANPFAEGHRPLLRVFDILLLNGRSLTRYQLQDRRKALERSVKGVHRRLELLDHTIGTSVMDVEVELRKIIAASSEGLVLKNPYSAYRLDERNDDWQKVKPEYLTEWGETLDCLVIGGFYGSGRRGGNLSSFLCGLRAPRRSQNRNSQSQKQGQSQKSQSQSQFQSQSESQTDQLSYVFVSFFKVGGGMTQNDYATIKHETDGKWIDWDAKNPPTAYLDLGGPATMARERPDVWIKPEDSIVLEVKAANIVPSEDYGAGMTLRFPRFSKLRRDKDWQTALSFDEMLDQCDKAGKKEEEKAMEIDDRKRQKRQAAPRKKVLTVAGYNARDVNSVEQPQGPQGEVFNGLTFYIMTESGLNGSQKKTKLELEALVKSNAGKIVQTQSALEDIICVAARRTVPVASLIKTDKKEIVRPMWIFDCIEQARRDFARGLAEMVIPYEVKRHLFFVPERLQGIWDDNTDDFGDPYARDVNMEELSERLSKMPDVELGRKTLDLIPKVFPDFMQMRGVMFHGLVIYLDGPTRSRVEKSNKKGEGSLSITMDSEMLASHNMVLFAGGCVQKSLSHEVTHIVTQANSDVAGLRKEISTWKSKIPRIVSVDWIRECWDECTRVDEERFPAL</sequence>
<gene>
    <name evidence="21" type="ORF">A1O9_08502</name>
</gene>
<dbReference type="Pfam" id="PF04679">
    <property type="entry name" value="DNA_ligase_A_C"/>
    <property type="match status" value="1"/>
</dbReference>
<evidence type="ECO:0000256" key="18">
    <source>
        <dbReference type="SAM" id="MobiDB-lite"/>
    </source>
</evidence>